<evidence type="ECO:0000256" key="1">
    <source>
        <dbReference type="SAM" id="Phobius"/>
    </source>
</evidence>
<comment type="caution">
    <text evidence="2">The sequence shown here is derived from an EMBL/GenBank/DDBJ whole genome shotgun (WGS) entry which is preliminary data.</text>
</comment>
<accession>A0A7C6Z4R7</accession>
<proteinExistence type="predicted"/>
<reference evidence="2 3" key="1">
    <citation type="journal article" date="2020" name="Biotechnol. Biofuels">
        <title>New insights from the biogas microbiome by comprehensive genome-resolved metagenomics of nearly 1600 species originating from multiple anaerobic digesters.</title>
        <authorList>
            <person name="Campanaro S."/>
            <person name="Treu L."/>
            <person name="Rodriguez-R L.M."/>
            <person name="Kovalovszki A."/>
            <person name="Ziels R.M."/>
            <person name="Maus I."/>
            <person name="Zhu X."/>
            <person name="Kougias P.G."/>
            <person name="Basile A."/>
            <person name="Luo G."/>
            <person name="Schluter A."/>
            <person name="Konstantinidis K.T."/>
            <person name="Angelidaki I."/>
        </authorList>
    </citation>
    <scope>NUCLEOTIDE SEQUENCE [LARGE SCALE GENOMIC DNA]</scope>
    <source>
        <strain evidence="2">AS05jafATM_4</strain>
    </source>
</reference>
<keyword evidence="1" id="KW-1133">Transmembrane helix</keyword>
<dbReference type="AlphaFoldDB" id="A0A7C6Z4R7"/>
<dbReference type="Proteomes" id="UP000553059">
    <property type="component" value="Unassembled WGS sequence"/>
</dbReference>
<feature type="transmembrane region" description="Helical" evidence="1">
    <location>
        <begin position="9"/>
        <end position="28"/>
    </location>
</feature>
<keyword evidence="1" id="KW-0812">Transmembrane</keyword>
<evidence type="ECO:0008006" key="4">
    <source>
        <dbReference type="Google" id="ProtNLM"/>
    </source>
</evidence>
<organism evidence="2 3">
    <name type="scientific">Desulfitobacterium dehalogenans</name>
    <dbReference type="NCBI Taxonomy" id="36854"/>
    <lineage>
        <taxon>Bacteria</taxon>
        <taxon>Bacillati</taxon>
        <taxon>Bacillota</taxon>
        <taxon>Clostridia</taxon>
        <taxon>Eubacteriales</taxon>
        <taxon>Desulfitobacteriaceae</taxon>
        <taxon>Desulfitobacterium</taxon>
    </lineage>
</organism>
<evidence type="ECO:0000313" key="3">
    <source>
        <dbReference type="Proteomes" id="UP000553059"/>
    </source>
</evidence>
<dbReference type="EMBL" id="DUTF01000245">
    <property type="protein sequence ID" value="HHY27243.1"/>
    <property type="molecule type" value="Genomic_DNA"/>
</dbReference>
<protein>
    <recommendedName>
        <fullName evidence="4">AlgX/AlgJ SGNH hydrolase-like domain-containing protein</fullName>
    </recommendedName>
</protein>
<keyword evidence="1" id="KW-0472">Membrane</keyword>
<sequence>MTERGKNRVVVLSFFLVLWGFFVASVILKDEALSVSERRKLAGFPELSVQSVFSGELAKELEEYLLDQFPARDDFRRFKAHFSLDILRKKENNGIYLVGDGVYKLEYPLNEGQVSLGAQKINDLYDKYLTGMKVYYGVIPDKNYYVAEENKILAMDYAKMRKKLSLEIDHTIKEIELFDCLKAEDYYRTDLHWRQENLGQVVARLAGSMGVDLPPLAGYDRSSYAPFYGAYYGQSALSPKPDEIIYLQSETIANSTLYNLEKNRVTPLYTLEAAGGMDAYDLFLSGASAFLVLENKKEPSGRELIIFRDSFASSLAPLLLEGYSKITLIDLRYMDSKLLPQLITFTDQDVLFLYSTLVFNHSAMLR</sequence>
<name>A0A7C6Z4R7_9FIRM</name>
<gene>
    <name evidence="2" type="ORF">GX523_10990</name>
</gene>
<evidence type="ECO:0000313" key="2">
    <source>
        <dbReference type="EMBL" id="HHY27243.1"/>
    </source>
</evidence>